<sequence>MRRPTASPVVSKILCFQTGPCIAAKDAVKNLYVGFSDIRNTKSIFARRSHVLCNVYCARDFAPALNTCMRSIKTAWHIFAAKIILVMPYVDYPEYVKSKRHHSQWRRPSPVGIKPSNTPNALLSQPEQ</sequence>
<evidence type="ECO:0000313" key="2">
    <source>
        <dbReference type="EMBL" id="THH28792.1"/>
    </source>
</evidence>
<accession>A0A4S4MRN9</accession>
<name>A0A4S4MRN9_9APHY</name>
<protein>
    <submittedName>
        <fullName evidence="2">Uncharacterized protein</fullName>
    </submittedName>
</protein>
<evidence type="ECO:0000313" key="3">
    <source>
        <dbReference type="Proteomes" id="UP000308730"/>
    </source>
</evidence>
<evidence type="ECO:0000256" key="1">
    <source>
        <dbReference type="SAM" id="MobiDB-lite"/>
    </source>
</evidence>
<dbReference type="EMBL" id="SGPM01000157">
    <property type="protein sequence ID" value="THH28792.1"/>
    <property type="molecule type" value="Genomic_DNA"/>
</dbReference>
<reference evidence="2 3" key="1">
    <citation type="submission" date="2019-02" db="EMBL/GenBank/DDBJ databases">
        <title>Genome sequencing of the rare red list fungi Antrodiella citrinella (Flaviporus citrinellus).</title>
        <authorList>
            <person name="Buettner E."/>
            <person name="Kellner H."/>
        </authorList>
    </citation>
    <scope>NUCLEOTIDE SEQUENCE [LARGE SCALE GENOMIC DNA]</scope>
    <source>
        <strain evidence="2 3">DSM 108506</strain>
    </source>
</reference>
<dbReference type="AlphaFoldDB" id="A0A4S4MRN9"/>
<feature type="compositionally biased region" description="Polar residues" evidence="1">
    <location>
        <begin position="115"/>
        <end position="128"/>
    </location>
</feature>
<keyword evidence="3" id="KW-1185">Reference proteome</keyword>
<gene>
    <name evidence="2" type="ORF">EUX98_g5382</name>
</gene>
<proteinExistence type="predicted"/>
<comment type="caution">
    <text evidence="2">The sequence shown here is derived from an EMBL/GenBank/DDBJ whole genome shotgun (WGS) entry which is preliminary data.</text>
</comment>
<feature type="region of interest" description="Disordered" evidence="1">
    <location>
        <begin position="99"/>
        <end position="128"/>
    </location>
</feature>
<organism evidence="2 3">
    <name type="scientific">Antrodiella citrinella</name>
    <dbReference type="NCBI Taxonomy" id="2447956"/>
    <lineage>
        <taxon>Eukaryota</taxon>
        <taxon>Fungi</taxon>
        <taxon>Dikarya</taxon>
        <taxon>Basidiomycota</taxon>
        <taxon>Agaricomycotina</taxon>
        <taxon>Agaricomycetes</taxon>
        <taxon>Polyporales</taxon>
        <taxon>Steccherinaceae</taxon>
        <taxon>Antrodiella</taxon>
    </lineage>
</organism>
<dbReference type="Proteomes" id="UP000308730">
    <property type="component" value="Unassembled WGS sequence"/>
</dbReference>